<dbReference type="InterPro" id="IPR036890">
    <property type="entry name" value="HATPase_C_sf"/>
</dbReference>
<keyword evidence="4" id="KW-0472">Membrane</keyword>
<reference evidence="7 8" key="1">
    <citation type="submission" date="2022-10" db="EMBL/GenBank/DDBJ databases">
        <title>Luteolibacter arcticus strain CCTCC AB 2014275, whole genome shotgun sequencing project.</title>
        <authorList>
            <person name="Zhao G."/>
            <person name="Shen L."/>
        </authorList>
    </citation>
    <scope>NUCLEOTIDE SEQUENCE [LARGE SCALE GENOMIC DNA]</scope>
    <source>
        <strain evidence="7 8">CCTCC AB 2014275</strain>
    </source>
</reference>
<organism evidence="7 8">
    <name type="scientific">Luteolibacter arcticus</name>
    <dbReference type="NCBI Taxonomy" id="1581411"/>
    <lineage>
        <taxon>Bacteria</taxon>
        <taxon>Pseudomonadati</taxon>
        <taxon>Verrucomicrobiota</taxon>
        <taxon>Verrucomicrobiia</taxon>
        <taxon>Verrucomicrobiales</taxon>
        <taxon>Verrucomicrobiaceae</taxon>
        <taxon>Luteolibacter</taxon>
    </lineage>
</organism>
<comment type="caution">
    <text evidence="7">The sequence shown here is derived from an EMBL/GenBank/DDBJ whole genome shotgun (WGS) entry which is preliminary data.</text>
</comment>
<dbReference type="GO" id="GO:0016301">
    <property type="term" value="F:kinase activity"/>
    <property type="evidence" value="ECO:0007669"/>
    <property type="project" value="UniProtKB-KW"/>
</dbReference>
<evidence type="ECO:0000256" key="1">
    <source>
        <dbReference type="ARBA" id="ARBA00022679"/>
    </source>
</evidence>
<dbReference type="SMART" id="SM00387">
    <property type="entry name" value="HATPase_c"/>
    <property type="match status" value="1"/>
</dbReference>
<dbReference type="InterPro" id="IPR011712">
    <property type="entry name" value="Sig_transdc_His_kin_sub3_dim/P"/>
</dbReference>
<evidence type="ECO:0000259" key="6">
    <source>
        <dbReference type="PROSITE" id="PS50109"/>
    </source>
</evidence>
<accession>A0ABT3GKN6</accession>
<evidence type="ECO:0000313" key="8">
    <source>
        <dbReference type="Proteomes" id="UP001320876"/>
    </source>
</evidence>
<keyword evidence="3" id="KW-0902">Two-component regulatory system</keyword>
<dbReference type="EMBL" id="JAPDDT010000007">
    <property type="protein sequence ID" value="MCW1924079.1"/>
    <property type="molecule type" value="Genomic_DNA"/>
</dbReference>
<proteinExistence type="predicted"/>
<gene>
    <name evidence="7" type="ORF">OKA05_16040</name>
</gene>
<dbReference type="Proteomes" id="UP001320876">
    <property type="component" value="Unassembled WGS sequence"/>
</dbReference>
<dbReference type="Pfam" id="PF02518">
    <property type="entry name" value="HATPase_c"/>
    <property type="match status" value="1"/>
</dbReference>
<dbReference type="InterPro" id="IPR005467">
    <property type="entry name" value="His_kinase_dom"/>
</dbReference>
<dbReference type="CDD" id="cd16917">
    <property type="entry name" value="HATPase_UhpB-NarQ-NarX-like"/>
    <property type="match status" value="1"/>
</dbReference>
<dbReference type="PANTHER" id="PTHR24421:SF62">
    <property type="entry name" value="SENSORY TRANSDUCTION HISTIDINE KINASE"/>
    <property type="match status" value="1"/>
</dbReference>
<dbReference type="SUPFAM" id="SSF55874">
    <property type="entry name" value="ATPase domain of HSP90 chaperone/DNA topoisomerase II/histidine kinase"/>
    <property type="match status" value="1"/>
</dbReference>
<feature type="transmembrane region" description="Helical" evidence="4">
    <location>
        <begin position="434"/>
        <end position="456"/>
    </location>
</feature>
<keyword evidence="8" id="KW-1185">Reference proteome</keyword>
<feature type="domain" description="Histidine kinase" evidence="6">
    <location>
        <begin position="585"/>
        <end position="676"/>
    </location>
</feature>
<protein>
    <submittedName>
        <fullName evidence="7">Histidine kinase</fullName>
    </submittedName>
</protein>
<dbReference type="InterPro" id="IPR050482">
    <property type="entry name" value="Sensor_HK_TwoCompSys"/>
</dbReference>
<feature type="signal peptide" evidence="5">
    <location>
        <begin position="1"/>
        <end position="19"/>
    </location>
</feature>
<dbReference type="PANTHER" id="PTHR24421">
    <property type="entry name" value="NITRATE/NITRITE SENSOR PROTEIN NARX-RELATED"/>
    <property type="match status" value="1"/>
</dbReference>
<name>A0ABT3GKN6_9BACT</name>
<evidence type="ECO:0000256" key="2">
    <source>
        <dbReference type="ARBA" id="ARBA00022777"/>
    </source>
</evidence>
<keyword evidence="1" id="KW-0808">Transferase</keyword>
<dbReference type="Pfam" id="PF07730">
    <property type="entry name" value="HisKA_3"/>
    <property type="match status" value="1"/>
</dbReference>
<dbReference type="InterPro" id="IPR003594">
    <property type="entry name" value="HATPase_dom"/>
</dbReference>
<sequence length="685" mass="73715">MKIPWLLPVMLCFGRLSSAADLPAAEVRPIREIQTASTVEPFKESQVSAEGVVTWVDGGTGLGFYIQDPSGGLLVTREQGPGPKIAERVRVRGMLARGDFAPVIGRAEYQGLGPAALPYVVRASGGGLLNGSFNGERVETDGWIRSAEMTDATTMIGLLDSGASRISFRISNVKTLNPEKLIAAKAWVRGVASPVRSRGTIRQLVEVQLLVNGEEDFRSEQRETASPWELPTTPLRNAFQYHPGQTRGERLHVRGKVIHVADGVGWLHDGDAGLAIRGKEARNLKPGEQIQAVGFRDLESFLPVLSDVVIRPDSGPAITLQAKDMPAWQLQNGLHHADFVAVSGHLLDRIETPAAGGGRHLVLALQSPRGVFTAELNTTSDTKPIEPGSLLRVAGICLVQTDAAGDPVGFKMALPDPASITVLEPAPYFTVRRMLILLSVMLGVLLLAALAGFFLARRNASLRAEVRERQAVASERGRLARDLHDTLEQGLTGIQLQIHGIGLSLKEAPPQTRDRLAAMRQMVQHCHTEVRQSIWDLRAEALEHFDLGEALHRMAQSHFLGSGIRVEFKQQRGGGHIPGLIGDNLLRIGQEAMTNVLKHSQAGMIGIDLTVASGSVTLTISDDGRGLADRSPENKGGAHFGLVGMDERAERIGGRLSIGNRPGGGALVRIEVPLPTTPSLSNKPT</sequence>
<keyword evidence="5" id="KW-0732">Signal</keyword>
<dbReference type="Gene3D" id="1.20.5.1930">
    <property type="match status" value="1"/>
</dbReference>
<dbReference type="Gene3D" id="3.30.565.10">
    <property type="entry name" value="Histidine kinase-like ATPase, C-terminal domain"/>
    <property type="match status" value="1"/>
</dbReference>
<evidence type="ECO:0000256" key="4">
    <source>
        <dbReference type="SAM" id="Phobius"/>
    </source>
</evidence>
<evidence type="ECO:0000313" key="7">
    <source>
        <dbReference type="EMBL" id="MCW1924079.1"/>
    </source>
</evidence>
<keyword evidence="4" id="KW-0812">Transmembrane</keyword>
<keyword evidence="4" id="KW-1133">Transmembrane helix</keyword>
<dbReference type="PROSITE" id="PS50109">
    <property type="entry name" value="HIS_KIN"/>
    <property type="match status" value="1"/>
</dbReference>
<feature type="chain" id="PRO_5045799738" evidence="5">
    <location>
        <begin position="20"/>
        <end position="685"/>
    </location>
</feature>
<evidence type="ECO:0000256" key="3">
    <source>
        <dbReference type="ARBA" id="ARBA00023012"/>
    </source>
</evidence>
<evidence type="ECO:0000256" key="5">
    <source>
        <dbReference type="SAM" id="SignalP"/>
    </source>
</evidence>
<dbReference type="RefSeq" id="WP_264488187.1">
    <property type="nucleotide sequence ID" value="NZ_JAPDDT010000007.1"/>
</dbReference>
<keyword evidence="2 7" id="KW-0418">Kinase</keyword>